<dbReference type="PANTHER" id="PTHR12001:SF86">
    <property type="entry name" value="GERANYLGERANYL DIPHOSPHATE SYNTHASE"/>
    <property type="match status" value="1"/>
</dbReference>
<dbReference type="Gene3D" id="1.10.600.10">
    <property type="entry name" value="Farnesyl Diphosphate Synthase"/>
    <property type="match status" value="1"/>
</dbReference>
<name>A0ABT0IAY4_9ACTN</name>
<dbReference type="PANTHER" id="PTHR12001">
    <property type="entry name" value="GERANYLGERANYL PYROPHOSPHATE SYNTHASE"/>
    <property type="match status" value="1"/>
</dbReference>
<accession>A0ABT0IAY4</accession>
<dbReference type="EMBL" id="JALPTH010000012">
    <property type="protein sequence ID" value="MCK8678485.1"/>
    <property type="molecule type" value="Genomic_DNA"/>
</dbReference>
<dbReference type="CDD" id="cd00685">
    <property type="entry name" value="Trans_IPPS_HT"/>
    <property type="match status" value="1"/>
</dbReference>
<comment type="caution">
    <text evidence="4">The sequence shown here is derived from an EMBL/GenBank/DDBJ whole genome shotgun (WGS) entry which is preliminary data.</text>
</comment>
<evidence type="ECO:0000256" key="1">
    <source>
        <dbReference type="ARBA" id="ARBA00022723"/>
    </source>
</evidence>
<dbReference type="Proteomes" id="UP001522868">
    <property type="component" value="Unassembled WGS sequence"/>
</dbReference>
<keyword evidence="5" id="KW-1185">Reference proteome</keyword>
<proteinExistence type="inferred from homology"/>
<dbReference type="SFLD" id="SFLDS00005">
    <property type="entry name" value="Isoprenoid_Synthase_Type_I"/>
    <property type="match status" value="1"/>
</dbReference>
<sequence>MTRSAGAVAAEGPVAADAARARSVLTRCRGLVRPALAEAVGTLHPWIGRIAGYALGWSDAAGTPAPGASEGKGLRGALAVLGAEAVGAPGESAIPAAVAVELVHTFSLLHDDLMDGDTTRRGRTAAWRAFGTGPAVLAGDALHALAVRTLAEAGGPASPAAVRRLCATLTTLVAGQADDLLLEHRPWAGPEAVPPEEYRSVAERKTGVLLGCALALGAELAGAPDESVTALDRAGRHLGIAFQAVDDLLGIWGDPALTGKPVGGDLRRGKKTRPVLAALADGGPESRELAALLGRSAPMDDRTAARAATLAEAAGGLAATRDEAHRHLEAARTQLRAARLHPAPARDLEALIGSLFHRSR</sequence>
<dbReference type="SFLD" id="SFLDG01017">
    <property type="entry name" value="Polyprenyl_Transferase_Like"/>
    <property type="match status" value="1"/>
</dbReference>
<evidence type="ECO:0000256" key="3">
    <source>
        <dbReference type="RuleBase" id="RU004466"/>
    </source>
</evidence>
<dbReference type="InterPro" id="IPR033749">
    <property type="entry name" value="Polyprenyl_synt_CS"/>
</dbReference>
<dbReference type="InterPro" id="IPR000092">
    <property type="entry name" value="Polyprenyl_synt"/>
</dbReference>
<dbReference type="Pfam" id="PF00348">
    <property type="entry name" value="polyprenyl_synt"/>
    <property type="match status" value="1"/>
</dbReference>
<protein>
    <submittedName>
        <fullName evidence="4">Polyprenyl synthetase family protein</fullName>
    </submittedName>
</protein>
<keyword evidence="1" id="KW-0479">Metal-binding</keyword>
<dbReference type="PROSITE" id="PS00723">
    <property type="entry name" value="POLYPRENYL_SYNTHASE_1"/>
    <property type="match status" value="1"/>
</dbReference>
<comment type="similarity">
    <text evidence="3">Belongs to the FPP/GGPP synthase family.</text>
</comment>
<dbReference type="SUPFAM" id="SSF48576">
    <property type="entry name" value="Terpenoid synthases"/>
    <property type="match status" value="1"/>
</dbReference>
<dbReference type="RefSeq" id="WP_248634133.1">
    <property type="nucleotide sequence ID" value="NZ_JALPTH010000012.1"/>
</dbReference>
<keyword evidence="3" id="KW-0808">Transferase</keyword>
<evidence type="ECO:0000256" key="2">
    <source>
        <dbReference type="ARBA" id="ARBA00022842"/>
    </source>
</evidence>
<dbReference type="InterPro" id="IPR008949">
    <property type="entry name" value="Isoprenoid_synthase_dom_sf"/>
</dbReference>
<evidence type="ECO:0000313" key="5">
    <source>
        <dbReference type="Proteomes" id="UP001522868"/>
    </source>
</evidence>
<gene>
    <name evidence="4" type="ORF">M1O15_13985</name>
</gene>
<reference evidence="4 5" key="1">
    <citation type="submission" date="2022-04" db="EMBL/GenBank/DDBJ databases">
        <title>Streptomyces sp. nov. LCR6-01 isolated from Lichen of Dirinaria sp.</title>
        <authorList>
            <person name="Kanchanasin P."/>
            <person name="Tanasupawat S."/>
            <person name="Phongsopitanun W."/>
        </authorList>
    </citation>
    <scope>NUCLEOTIDE SEQUENCE [LARGE SCALE GENOMIC DNA]</scope>
    <source>
        <strain evidence="4 5">LCR6-01</strain>
    </source>
</reference>
<keyword evidence="2" id="KW-0460">Magnesium</keyword>
<evidence type="ECO:0000313" key="4">
    <source>
        <dbReference type="EMBL" id="MCK8678485.1"/>
    </source>
</evidence>
<organism evidence="4 5">
    <name type="scientific">Streptomyces lichenis</name>
    <dbReference type="NCBI Taxonomy" id="2306967"/>
    <lineage>
        <taxon>Bacteria</taxon>
        <taxon>Bacillati</taxon>
        <taxon>Actinomycetota</taxon>
        <taxon>Actinomycetes</taxon>
        <taxon>Kitasatosporales</taxon>
        <taxon>Streptomycetaceae</taxon>
        <taxon>Streptomyces</taxon>
    </lineage>
</organism>